<evidence type="ECO:0000256" key="1">
    <source>
        <dbReference type="SAM" id="MobiDB-lite"/>
    </source>
</evidence>
<accession>A0A8D8C8Z3</accession>
<protein>
    <submittedName>
        <fullName evidence="2">(northern house mosquito) hypothetical protein</fullName>
    </submittedName>
</protein>
<name>A0A8D8C8Z3_CULPI</name>
<sequence>MQQAFPAINQPRSAQSNHQRGRPEALPRQVRLLEAQPSQELPKRQAGHGLGQELRHDPPEAIEHDESVQQSFRGLTTPVEEEKAKALTVKLGGGEVFGGRQDEPGGGTAQRVVWHPVPDQSGEGWLAGDWGGCVGGCGCEESAKGSVN</sequence>
<feature type="compositionally biased region" description="Basic and acidic residues" evidence="1">
    <location>
        <begin position="53"/>
        <end position="67"/>
    </location>
</feature>
<proteinExistence type="predicted"/>
<feature type="region of interest" description="Disordered" evidence="1">
    <location>
        <begin position="1"/>
        <end position="79"/>
    </location>
</feature>
<dbReference type="EMBL" id="HBUE01111591">
    <property type="protein sequence ID" value="CAG6489077.1"/>
    <property type="molecule type" value="Transcribed_RNA"/>
</dbReference>
<reference evidence="2" key="1">
    <citation type="submission" date="2021-05" db="EMBL/GenBank/DDBJ databases">
        <authorList>
            <person name="Alioto T."/>
            <person name="Alioto T."/>
            <person name="Gomez Garrido J."/>
        </authorList>
    </citation>
    <scope>NUCLEOTIDE SEQUENCE</scope>
</reference>
<organism evidence="2">
    <name type="scientific">Culex pipiens</name>
    <name type="common">House mosquito</name>
    <dbReference type="NCBI Taxonomy" id="7175"/>
    <lineage>
        <taxon>Eukaryota</taxon>
        <taxon>Metazoa</taxon>
        <taxon>Ecdysozoa</taxon>
        <taxon>Arthropoda</taxon>
        <taxon>Hexapoda</taxon>
        <taxon>Insecta</taxon>
        <taxon>Pterygota</taxon>
        <taxon>Neoptera</taxon>
        <taxon>Endopterygota</taxon>
        <taxon>Diptera</taxon>
        <taxon>Nematocera</taxon>
        <taxon>Culicoidea</taxon>
        <taxon>Culicidae</taxon>
        <taxon>Culicinae</taxon>
        <taxon>Culicini</taxon>
        <taxon>Culex</taxon>
        <taxon>Culex</taxon>
    </lineage>
</organism>
<dbReference type="AlphaFoldDB" id="A0A8D8C8Z3"/>
<evidence type="ECO:0000313" key="2">
    <source>
        <dbReference type="EMBL" id="CAG6489077.1"/>
    </source>
</evidence>